<name>A0A4U0SPE8_9ACTN</name>
<dbReference type="AlphaFoldDB" id="A0A4U0SPE8"/>
<evidence type="ECO:0000256" key="1">
    <source>
        <dbReference type="SAM" id="MobiDB-lite"/>
    </source>
</evidence>
<evidence type="ECO:0008006" key="4">
    <source>
        <dbReference type="Google" id="ProtNLM"/>
    </source>
</evidence>
<evidence type="ECO:0000313" key="3">
    <source>
        <dbReference type="Proteomes" id="UP000305778"/>
    </source>
</evidence>
<protein>
    <recommendedName>
        <fullName evidence="4">PhoP regulatory network protein YrbL</fullName>
    </recommendedName>
</protein>
<sequence>MTSTPLLISPPAGYERIGDGEHSEVFRRPGSRHCIQLFRPDTELTVERINTEYAYLRQAYSALPGLIPAQRLIAHHRHVHLATTVLVKEWVGVDASRPLNRVRAGGLAPGTAAQLEQFVAATRALLARVAVEEILLPDIIDIRFRNLALDTHGRLRLLDTNQLINTRALRALAPGQTLDITRRRIHAALLRRLMYLDAAFCGRTRAQLTSDPLYTRYLSPANFQTLFRGSTAAGEPCDRHRSPHRRAQYPVPPRPRLWHDKYPQDHPPKP</sequence>
<reference evidence="2 3" key="1">
    <citation type="submission" date="2019-04" db="EMBL/GenBank/DDBJ databases">
        <title>Streptomyces oryziradicis sp. nov., a novel actinomycete isolated from rhizosphere soil of rice (Oryza sativa L.).</title>
        <authorList>
            <person name="Li C."/>
        </authorList>
    </citation>
    <scope>NUCLEOTIDE SEQUENCE [LARGE SCALE GENOMIC DNA]</scope>
    <source>
        <strain evidence="2 3">NEAU-C40</strain>
    </source>
</reference>
<proteinExistence type="predicted"/>
<organism evidence="2 3">
    <name type="scientific">Actinacidiphila oryziradicis</name>
    <dbReference type="NCBI Taxonomy" id="2571141"/>
    <lineage>
        <taxon>Bacteria</taxon>
        <taxon>Bacillati</taxon>
        <taxon>Actinomycetota</taxon>
        <taxon>Actinomycetes</taxon>
        <taxon>Kitasatosporales</taxon>
        <taxon>Streptomycetaceae</taxon>
        <taxon>Actinacidiphila</taxon>
    </lineage>
</organism>
<dbReference type="Proteomes" id="UP000305778">
    <property type="component" value="Unassembled WGS sequence"/>
</dbReference>
<dbReference type="EMBL" id="SUMC01000062">
    <property type="protein sequence ID" value="TKA02215.1"/>
    <property type="molecule type" value="Genomic_DNA"/>
</dbReference>
<gene>
    <name evidence="2" type="ORF">FCI23_38375</name>
</gene>
<accession>A0A4U0SPE8</accession>
<comment type="caution">
    <text evidence="2">The sequence shown here is derived from an EMBL/GenBank/DDBJ whole genome shotgun (WGS) entry which is preliminary data.</text>
</comment>
<dbReference type="OrthoDB" id="5192105at2"/>
<feature type="region of interest" description="Disordered" evidence="1">
    <location>
        <begin position="232"/>
        <end position="270"/>
    </location>
</feature>
<evidence type="ECO:0000313" key="2">
    <source>
        <dbReference type="EMBL" id="TKA02215.1"/>
    </source>
</evidence>
<keyword evidence="3" id="KW-1185">Reference proteome</keyword>
<feature type="compositionally biased region" description="Basic and acidic residues" evidence="1">
    <location>
        <begin position="257"/>
        <end position="270"/>
    </location>
</feature>
<dbReference type="RefSeq" id="WP_136728798.1">
    <property type="nucleotide sequence ID" value="NZ_SUMC01000062.1"/>
</dbReference>